<dbReference type="Proteomes" id="UP001594351">
    <property type="component" value="Unassembled WGS sequence"/>
</dbReference>
<dbReference type="SUPFAM" id="SSF69593">
    <property type="entry name" value="Glycerol-3-phosphate (1)-acyltransferase"/>
    <property type="match status" value="1"/>
</dbReference>
<dbReference type="PANTHER" id="PTHR22753:SF14">
    <property type="entry name" value="MONOACYLGLYCEROL_DIACYLGLYCEROL O-ACYLTRANSFERASE"/>
    <property type="match status" value="1"/>
</dbReference>
<organism evidence="2 3">
    <name type="scientific">candidate division CSSED10-310 bacterium</name>
    <dbReference type="NCBI Taxonomy" id="2855610"/>
    <lineage>
        <taxon>Bacteria</taxon>
        <taxon>Bacteria division CSSED10-310</taxon>
    </lineage>
</organism>
<dbReference type="CDD" id="cd07987">
    <property type="entry name" value="LPLAT_MGAT-like"/>
    <property type="match status" value="1"/>
</dbReference>
<dbReference type="PANTHER" id="PTHR22753">
    <property type="entry name" value="TRANSMEMBRANE PROTEIN 68"/>
    <property type="match status" value="1"/>
</dbReference>
<reference evidence="2 3" key="1">
    <citation type="submission" date="2024-09" db="EMBL/GenBank/DDBJ databases">
        <title>Laminarin stimulates single cell rates of sulfate reduction while oxygen inhibits transcriptomic activity in coastal marine sediment.</title>
        <authorList>
            <person name="Lindsay M."/>
            <person name="Orcutt B."/>
            <person name="Emerson D."/>
            <person name="Stepanauskas R."/>
            <person name="D'Angelo T."/>
        </authorList>
    </citation>
    <scope>NUCLEOTIDE SEQUENCE [LARGE SCALE GENOMIC DNA]</scope>
    <source>
        <strain evidence="2">SAG AM-311-K15</strain>
    </source>
</reference>
<accession>A0ABV6Z1M4</accession>
<name>A0ABV6Z1M4_UNCC1</name>
<dbReference type="InterPro" id="IPR002123">
    <property type="entry name" value="Plipid/glycerol_acylTrfase"/>
</dbReference>
<keyword evidence="3" id="KW-1185">Reference proteome</keyword>
<evidence type="ECO:0000259" key="1">
    <source>
        <dbReference type="SMART" id="SM00563"/>
    </source>
</evidence>
<keyword evidence="2" id="KW-0012">Acyltransferase</keyword>
<feature type="domain" description="Phospholipid/glycerol acyltransferase" evidence="1">
    <location>
        <begin position="125"/>
        <end position="244"/>
    </location>
</feature>
<dbReference type="SMART" id="SM00563">
    <property type="entry name" value="PlsC"/>
    <property type="match status" value="1"/>
</dbReference>
<dbReference type="GO" id="GO:0016746">
    <property type="term" value="F:acyltransferase activity"/>
    <property type="evidence" value="ECO:0007669"/>
    <property type="project" value="UniProtKB-KW"/>
</dbReference>
<keyword evidence="2" id="KW-0808">Transferase</keyword>
<protein>
    <submittedName>
        <fullName evidence="2">Lysophospholipid acyltransferase family protein</fullName>
    </submittedName>
</protein>
<gene>
    <name evidence="2" type="ORF">ACFL27_19325</name>
</gene>
<sequence length="339" mass="39178">MLEKKDKNQNKEQISLTEQELQTIIAAAVREALHEQENKEESTSLAKLIQDLLSGQGPPVESLLVLLDHFWEDSKVRWRGHYETDDFGMDPGFTKMVKPLLDAFYQHYFRCDVAGEHNIPAQGGALIIANHSGFVPWDGMMLKLAVLNEHPQQRNVRVLFLNWLNKLPFIGDFLHKTGNTFDRYENAIELLNRGELLAAFPEGQEGTRKLYRHRYRIQRFRHQEFIRAAIRKSVPLIPCAIMGAAESYPLLNRVDWSGEVFGLPFLPITPQFPGIPTPLSLWPLPSKWRICFLEPVSPSHHAERFATEEALINHLSQNIRTAIQQKLDQYLKERTSYFR</sequence>
<dbReference type="Pfam" id="PF01553">
    <property type="entry name" value="Acyltransferase"/>
    <property type="match status" value="1"/>
</dbReference>
<evidence type="ECO:0000313" key="3">
    <source>
        <dbReference type="Proteomes" id="UP001594351"/>
    </source>
</evidence>
<comment type="caution">
    <text evidence="2">The sequence shown here is derived from an EMBL/GenBank/DDBJ whole genome shotgun (WGS) entry which is preliminary data.</text>
</comment>
<proteinExistence type="predicted"/>
<evidence type="ECO:0000313" key="2">
    <source>
        <dbReference type="EMBL" id="MFC1852355.1"/>
    </source>
</evidence>
<dbReference type="EMBL" id="JBHPBY010000302">
    <property type="protein sequence ID" value="MFC1852355.1"/>
    <property type="molecule type" value="Genomic_DNA"/>
</dbReference>